<evidence type="ECO:0000313" key="10">
    <source>
        <dbReference type="EMBL" id="OPX45205.1"/>
    </source>
</evidence>
<dbReference type="InterPro" id="IPR034466">
    <property type="entry name" value="Methyltransferase_Class_B"/>
</dbReference>
<reference evidence="10 11" key="1">
    <citation type="submission" date="2017-03" db="EMBL/GenBank/DDBJ databases">
        <title>Genome sequence of Clostridium hungatei DSM 14427.</title>
        <authorList>
            <person name="Poehlein A."/>
            <person name="Daniel R."/>
        </authorList>
    </citation>
    <scope>NUCLEOTIDE SEQUENCE [LARGE SCALE GENOMIC DNA]</scope>
    <source>
        <strain evidence="10 11">DSM 14427</strain>
    </source>
</reference>
<dbReference type="STRING" id="48256.CLHUN_10920"/>
<dbReference type="GO" id="GO:0005829">
    <property type="term" value="C:cytosol"/>
    <property type="evidence" value="ECO:0007669"/>
    <property type="project" value="TreeGrafter"/>
</dbReference>
<feature type="domain" description="Radical SAM core" evidence="9">
    <location>
        <begin position="188"/>
        <end position="414"/>
    </location>
</feature>
<dbReference type="GO" id="GO:0051539">
    <property type="term" value="F:4 iron, 4 sulfur cluster binding"/>
    <property type="evidence" value="ECO:0007669"/>
    <property type="project" value="UniProtKB-KW"/>
</dbReference>
<evidence type="ECO:0000313" key="11">
    <source>
        <dbReference type="Proteomes" id="UP000191554"/>
    </source>
</evidence>
<feature type="domain" description="B12-binding" evidence="8">
    <location>
        <begin position="14"/>
        <end position="146"/>
    </location>
</feature>
<name>A0A1V4SP14_RUMHU</name>
<keyword evidence="11" id="KW-1185">Reference proteome</keyword>
<evidence type="ECO:0000259" key="8">
    <source>
        <dbReference type="PROSITE" id="PS51332"/>
    </source>
</evidence>
<keyword evidence="3" id="KW-0808">Transferase</keyword>
<evidence type="ECO:0000259" key="9">
    <source>
        <dbReference type="PROSITE" id="PS51918"/>
    </source>
</evidence>
<dbReference type="AlphaFoldDB" id="A0A1V4SP14"/>
<dbReference type="PROSITE" id="PS51332">
    <property type="entry name" value="B12_BINDING"/>
    <property type="match status" value="1"/>
</dbReference>
<organism evidence="10 11">
    <name type="scientific">Ruminiclostridium hungatei</name>
    <name type="common">Clostridium hungatei</name>
    <dbReference type="NCBI Taxonomy" id="48256"/>
    <lineage>
        <taxon>Bacteria</taxon>
        <taxon>Bacillati</taxon>
        <taxon>Bacillota</taxon>
        <taxon>Clostridia</taxon>
        <taxon>Eubacteriales</taxon>
        <taxon>Oscillospiraceae</taxon>
        <taxon>Ruminiclostridium</taxon>
    </lineage>
</organism>
<sequence>MDNILLINLSGYENKEAKASERIEYNPPFGLLSIAAHIELHGYNPVLIDLRCDNLTFSSIKEIIKEKKPILIGFCAFTINVDKALLLARNIKAAFKGIKILFGGPHATVQPEYIARHRFIDFIAVKEGESTFMEVCEAIVSNEETIRFEDIPGLFFRRDEKVFKNNVRKPIEDLDLMPLVKRELVGTEKFGYMVYIITSRGCPNNCIYCACPVLAGARYRTRDIDNVFLEIMDIKHMLKEKFKLIYFIDDTFTVLKERVELFCHLNRKYNLNLMWRCESRVDVISKEILHKMSEGGCIAVHYGIESGSDYVLEKIHKNITLSQAENAIKLAYEAGILVCLYLMLGHYCDTQEYMQDTIDFVKRMAEEYRADISINYNTPYPGTWQYTHIDKLGMRLVSGKYEDFACYKPIVETDNFSIKDQYEYYYRILPYLNKYNFGMEGFGKINKDNH</sequence>
<gene>
    <name evidence="10" type="ORF">CLHUN_10920</name>
</gene>
<keyword evidence="5" id="KW-0479">Metal-binding</keyword>
<dbReference type="InterPro" id="IPR023404">
    <property type="entry name" value="rSAM_horseshoe"/>
</dbReference>
<evidence type="ECO:0000256" key="1">
    <source>
        <dbReference type="ARBA" id="ARBA00001966"/>
    </source>
</evidence>
<dbReference type="Proteomes" id="UP000191554">
    <property type="component" value="Unassembled WGS sequence"/>
</dbReference>
<dbReference type="Gene3D" id="3.40.50.280">
    <property type="entry name" value="Cobalamin-binding domain"/>
    <property type="match status" value="1"/>
</dbReference>
<dbReference type="InterPro" id="IPR058240">
    <property type="entry name" value="rSAM_sf"/>
</dbReference>
<evidence type="ECO:0000256" key="6">
    <source>
        <dbReference type="ARBA" id="ARBA00023004"/>
    </source>
</evidence>
<accession>A0A1V4SP14</accession>
<evidence type="ECO:0000256" key="3">
    <source>
        <dbReference type="ARBA" id="ARBA00022679"/>
    </source>
</evidence>
<evidence type="ECO:0000256" key="2">
    <source>
        <dbReference type="ARBA" id="ARBA00022603"/>
    </source>
</evidence>
<dbReference type="SFLD" id="SFLDS00029">
    <property type="entry name" value="Radical_SAM"/>
    <property type="match status" value="1"/>
</dbReference>
<keyword evidence="2" id="KW-0489">Methyltransferase</keyword>
<dbReference type="GO" id="GO:0031419">
    <property type="term" value="F:cobalamin binding"/>
    <property type="evidence" value="ECO:0007669"/>
    <property type="project" value="InterPro"/>
</dbReference>
<dbReference type="InterPro" id="IPR006638">
    <property type="entry name" value="Elp3/MiaA/NifB-like_rSAM"/>
</dbReference>
<keyword evidence="7" id="KW-0411">Iron-sulfur</keyword>
<dbReference type="PROSITE" id="PS51918">
    <property type="entry name" value="RADICAL_SAM"/>
    <property type="match status" value="1"/>
</dbReference>
<dbReference type="PANTHER" id="PTHR43409">
    <property type="entry name" value="ANAEROBIC MAGNESIUM-PROTOPORPHYRIN IX MONOMETHYL ESTER CYCLASE-RELATED"/>
    <property type="match status" value="1"/>
</dbReference>
<comment type="caution">
    <text evidence="10">The sequence shown here is derived from an EMBL/GenBank/DDBJ whole genome shotgun (WGS) entry which is preliminary data.</text>
</comment>
<dbReference type="InterPro" id="IPR007197">
    <property type="entry name" value="rSAM"/>
</dbReference>
<dbReference type="Pfam" id="PF04055">
    <property type="entry name" value="Radical_SAM"/>
    <property type="match status" value="1"/>
</dbReference>
<comment type="cofactor">
    <cofactor evidence="1">
        <name>[4Fe-4S] cluster</name>
        <dbReference type="ChEBI" id="CHEBI:49883"/>
    </cofactor>
</comment>
<dbReference type="GO" id="GO:0046872">
    <property type="term" value="F:metal ion binding"/>
    <property type="evidence" value="ECO:0007669"/>
    <property type="project" value="UniProtKB-KW"/>
</dbReference>
<proteinExistence type="predicted"/>
<dbReference type="CDD" id="cd01335">
    <property type="entry name" value="Radical_SAM"/>
    <property type="match status" value="1"/>
</dbReference>
<dbReference type="PANTHER" id="PTHR43409:SF7">
    <property type="entry name" value="BLL1977 PROTEIN"/>
    <property type="match status" value="1"/>
</dbReference>
<dbReference type="EMBL" id="MZGX01000005">
    <property type="protein sequence ID" value="OPX45205.1"/>
    <property type="molecule type" value="Genomic_DNA"/>
</dbReference>
<dbReference type="SFLD" id="SFLDG01082">
    <property type="entry name" value="B12-binding_domain_containing"/>
    <property type="match status" value="1"/>
</dbReference>
<dbReference type="InterPro" id="IPR006158">
    <property type="entry name" value="Cobalamin-bd"/>
</dbReference>
<dbReference type="GO" id="GO:0003824">
    <property type="term" value="F:catalytic activity"/>
    <property type="evidence" value="ECO:0007669"/>
    <property type="project" value="InterPro"/>
</dbReference>
<dbReference type="Pfam" id="PF02310">
    <property type="entry name" value="B12-binding"/>
    <property type="match status" value="1"/>
</dbReference>
<dbReference type="Gene3D" id="3.80.30.20">
    <property type="entry name" value="tm_1862 like domain"/>
    <property type="match status" value="1"/>
</dbReference>
<dbReference type="RefSeq" id="WP_080063535.1">
    <property type="nucleotide sequence ID" value="NZ_MZGX01000005.1"/>
</dbReference>
<evidence type="ECO:0000256" key="7">
    <source>
        <dbReference type="ARBA" id="ARBA00023014"/>
    </source>
</evidence>
<dbReference type="SMART" id="SM00729">
    <property type="entry name" value="Elp3"/>
    <property type="match status" value="1"/>
</dbReference>
<keyword evidence="4" id="KW-0949">S-adenosyl-L-methionine</keyword>
<keyword evidence="6" id="KW-0408">Iron</keyword>
<dbReference type="OrthoDB" id="9801659at2"/>
<dbReference type="CDD" id="cd02068">
    <property type="entry name" value="radical_SAM_B12_BD"/>
    <property type="match status" value="1"/>
</dbReference>
<evidence type="ECO:0000256" key="5">
    <source>
        <dbReference type="ARBA" id="ARBA00022723"/>
    </source>
</evidence>
<dbReference type="SUPFAM" id="SSF102114">
    <property type="entry name" value="Radical SAM enzymes"/>
    <property type="match status" value="1"/>
</dbReference>
<dbReference type="InterPro" id="IPR051198">
    <property type="entry name" value="BchE-like"/>
</dbReference>
<protein>
    <submittedName>
        <fullName evidence="10">Coproporphyrinogen III oxidase</fullName>
    </submittedName>
</protein>
<dbReference type="SFLD" id="SFLDG01123">
    <property type="entry name" value="methyltransferase_(Class_B)"/>
    <property type="match status" value="1"/>
</dbReference>
<evidence type="ECO:0000256" key="4">
    <source>
        <dbReference type="ARBA" id="ARBA00022691"/>
    </source>
</evidence>